<dbReference type="EMBL" id="BX294145">
    <property type="protein sequence ID" value="CAD75079.1"/>
    <property type="molecule type" value="Genomic_DNA"/>
</dbReference>
<gene>
    <name evidence="1" type="ordered locus">RB6917</name>
</gene>
<protein>
    <submittedName>
        <fullName evidence="1">Uncharacterized protein</fullName>
    </submittedName>
</protein>
<dbReference type="Proteomes" id="UP000001025">
    <property type="component" value="Chromosome"/>
</dbReference>
<sequence>MIVRHRCSNTGRFSFRMLSIAQESAGCAETAGSTKGIGRRRFVDRWIHASTWIDVRVNALR</sequence>
<name>Q7UPI3_RHOBA</name>
<reference evidence="1 2" key="1">
    <citation type="journal article" date="2003" name="Proc. Natl. Acad. Sci. U.S.A.">
        <title>Complete genome sequence of the marine planctomycete Pirellula sp. strain 1.</title>
        <authorList>
            <person name="Gloeckner F.O."/>
            <person name="Kube M."/>
            <person name="Bauer M."/>
            <person name="Teeling H."/>
            <person name="Lombardot T."/>
            <person name="Ludwig W."/>
            <person name="Gade D."/>
            <person name="Beck A."/>
            <person name="Borzym K."/>
            <person name="Heitmann K."/>
            <person name="Rabus R."/>
            <person name="Schlesner H."/>
            <person name="Amann R."/>
            <person name="Reinhardt R."/>
        </authorList>
    </citation>
    <scope>NUCLEOTIDE SEQUENCE [LARGE SCALE GENOMIC DNA]</scope>
    <source>
        <strain evidence="2">DSM 10527 / NCIMB 13988 / SH1</strain>
    </source>
</reference>
<evidence type="ECO:0000313" key="1">
    <source>
        <dbReference type="EMBL" id="CAD75079.1"/>
    </source>
</evidence>
<dbReference type="HOGENOM" id="CLU_2919713_0_0_0"/>
<accession>Q7UPI3</accession>
<organism evidence="1 2">
    <name type="scientific">Rhodopirellula baltica (strain DSM 10527 / NCIMB 13988 / SH1)</name>
    <dbReference type="NCBI Taxonomy" id="243090"/>
    <lineage>
        <taxon>Bacteria</taxon>
        <taxon>Pseudomonadati</taxon>
        <taxon>Planctomycetota</taxon>
        <taxon>Planctomycetia</taxon>
        <taxon>Pirellulales</taxon>
        <taxon>Pirellulaceae</taxon>
        <taxon>Rhodopirellula</taxon>
    </lineage>
</organism>
<keyword evidence="2" id="KW-1185">Reference proteome</keyword>
<dbReference type="STRING" id="243090.RB6917"/>
<dbReference type="InParanoid" id="Q7UPI3"/>
<dbReference type="AlphaFoldDB" id="Q7UPI3"/>
<dbReference type="EnsemblBacteria" id="CAD75079">
    <property type="protein sequence ID" value="CAD75079"/>
    <property type="gene ID" value="RB6917"/>
</dbReference>
<proteinExistence type="predicted"/>
<dbReference type="KEGG" id="rba:RB6917"/>
<evidence type="ECO:0000313" key="2">
    <source>
        <dbReference type="Proteomes" id="UP000001025"/>
    </source>
</evidence>